<evidence type="ECO:0000313" key="2">
    <source>
        <dbReference type="Proteomes" id="UP001246858"/>
    </source>
</evidence>
<name>A0ACC6KXB1_9SPHI</name>
<protein>
    <submittedName>
        <fullName evidence="1">Tetratricopeptide (TPR) repeat protein</fullName>
    </submittedName>
</protein>
<organism evidence="1 2">
    <name type="scientific">Pedobacter africanus</name>
    <dbReference type="NCBI Taxonomy" id="151894"/>
    <lineage>
        <taxon>Bacteria</taxon>
        <taxon>Pseudomonadati</taxon>
        <taxon>Bacteroidota</taxon>
        <taxon>Sphingobacteriia</taxon>
        <taxon>Sphingobacteriales</taxon>
        <taxon>Sphingobacteriaceae</taxon>
        <taxon>Pedobacter</taxon>
    </lineage>
</organism>
<dbReference type="EMBL" id="JAVDTF010000002">
    <property type="protein sequence ID" value="MDR6784015.1"/>
    <property type="molecule type" value="Genomic_DNA"/>
</dbReference>
<reference evidence="1" key="1">
    <citation type="submission" date="2023-07" db="EMBL/GenBank/DDBJ databases">
        <title>Sorghum-associated microbial communities from plants grown in Nebraska, USA.</title>
        <authorList>
            <person name="Schachtman D."/>
        </authorList>
    </citation>
    <scope>NUCLEOTIDE SEQUENCE</scope>
    <source>
        <strain evidence="1">2697</strain>
    </source>
</reference>
<dbReference type="Proteomes" id="UP001246858">
    <property type="component" value="Unassembled WGS sequence"/>
</dbReference>
<proteinExistence type="predicted"/>
<sequence>MQNLTARYNYIYNSNVILDTHQQELTETYTDNYEQVLPVYIGPEVDDTFMVKSGSGADKAMDDIIKKAQVIILEKSYSNYLDDAYILLGKAQFFKGNYFNAAEYFDYAAKTYRKNTRSFIEALNWKARSLMQVRRLTEANLVLDTMVYALTDLKKNSAEPLATLAQMCIYQQKMPEAISFLKDAIKASNNSQHKIRWTYILAQLSEQQKNYPEAMLNYRRVQKSNAPFEMYFNANLSRIKLNALLSNKTINKQDELLRLLKDDKNEDYTDQIYYQIAESFLADGAYDEAKKNYLLSVQKSTKNQYQKGISYLKLADLDLKQFRNYLNAKLYYDSAVNTLPRNYPGYDAIVKKNQNLEYLTKRYQIIADEDTLQAVARLPEQQRQAKIQAMFTPVEKSLPANEATAAPGSNPFRSNENTPGRGQSSSTFYFNNAAAISKGFSDFKKKWGNRKLENNWRQSIRSSAQTTTQDIANNTSNGAASNAGQPEPAADRTADIKAYTDALPLTPELLGRSNQKIIDAYYDIASFYLQELNDPAEAAAVYQTLLSRFPENNHLAAVYYSLFLINKNKDAAKSDDYKNRVLKGFPNSNYAKIILDPSFSLRQTERETAINKDYNEVFEQYQKKDFAGVIHRVNQALISAQENYLAPQYAYLQAIAIGRTSHVDTLLNAFNSLISVYPDDRLITPLVKDHIAYINAHLSDFQKRKIALLDFDPNEPPFSIYQAPVATNNQPPQAAAPVVPKADPPVAVNPPATVPTPEAAKPAVATPVPVKTEGIFSTAVSAVYYYVIDVADATLTLSSSRFGIGQFNRGNYAGQNLRHQLKEFDNDQLIYVGNFSNFEDAKTYADGITPQLKQIMKVPAGLYTSFIISKENFDKLTSKDLLKKYLDFFKNNY</sequence>
<accession>A0ACC6KXB1</accession>
<gene>
    <name evidence="1" type="ORF">J2X78_002580</name>
</gene>
<keyword evidence="2" id="KW-1185">Reference proteome</keyword>
<evidence type="ECO:0000313" key="1">
    <source>
        <dbReference type="EMBL" id="MDR6784015.1"/>
    </source>
</evidence>
<comment type="caution">
    <text evidence="1">The sequence shown here is derived from an EMBL/GenBank/DDBJ whole genome shotgun (WGS) entry which is preliminary data.</text>
</comment>